<evidence type="ECO:0000313" key="2">
    <source>
        <dbReference type="Proteomes" id="UP000494206"/>
    </source>
</evidence>
<dbReference type="AlphaFoldDB" id="A0A8S1E9X4"/>
<dbReference type="Proteomes" id="UP000494206">
    <property type="component" value="Unassembled WGS sequence"/>
</dbReference>
<keyword evidence="2" id="KW-1185">Reference proteome</keyword>
<name>A0A8S1E9X4_9PELO</name>
<organism evidence="1 2">
    <name type="scientific">Caenorhabditis bovis</name>
    <dbReference type="NCBI Taxonomy" id="2654633"/>
    <lineage>
        <taxon>Eukaryota</taxon>
        <taxon>Metazoa</taxon>
        <taxon>Ecdysozoa</taxon>
        <taxon>Nematoda</taxon>
        <taxon>Chromadorea</taxon>
        <taxon>Rhabditida</taxon>
        <taxon>Rhabditina</taxon>
        <taxon>Rhabditomorpha</taxon>
        <taxon>Rhabditoidea</taxon>
        <taxon>Rhabditidae</taxon>
        <taxon>Peloderinae</taxon>
        <taxon>Caenorhabditis</taxon>
    </lineage>
</organism>
<dbReference type="EMBL" id="CADEPM010000001">
    <property type="protein sequence ID" value="CAB3397231.1"/>
    <property type="molecule type" value="Genomic_DNA"/>
</dbReference>
<reference evidence="1 2" key="1">
    <citation type="submission" date="2020-04" db="EMBL/GenBank/DDBJ databases">
        <authorList>
            <person name="Laetsch R D."/>
            <person name="Stevens L."/>
            <person name="Kumar S."/>
            <person name="Blaxter L. M."/>
        </authorList>
    </citation>
    <scope>NUCLEOTIDE SEQUENCE [LARGE SCALE GENOMIC DNA]</scope>
</reference>
<comment type="caution">
    <text evidence="1">The sequence shown here is derived from an EMBL/GenBank/DDBJ whole genome shotgun (WGS) entry which is preliminary data.</text>
</comment>
<sequence>MGVLAKEETRKLWETCCRYDEYRVILLPKIRILTKRKTHFKKKLKVVYWNLLVATGNEPCNKPASIQDWPADKIRNKTKADQKTAVLLQDITRLAKENWIRTRSVVGDEQFLRDVKVILDNASKTDADAQYVYRKQLMEFQKFFTNGYEKWKKSAEEICKKAIELDEAREKDATKAEAFNKQMLKVHECYKKGHEYANDMESLQVKHLAVINEILQIFAKSLKAVYWNLMIVTGMEPCSTPSNLKEWTPEKFRIASKSEQKTATLFALLEKFSKEYWWKTRLVIGEGAFLKDLKPIFDSAANAEADAQQEFRPHLQIIYGFLHNGHEKWRKDIEELGKKTGELEIAPPTDAKKKENFDIQMAKVNEAVKKANEMAASLEMIQTKHLAAIKAILTEVEVRC</sequence>
<dbReference type="OrthoDB" id="5849649at2759"/>
<accession>A0A8S1E9X4</accession>
<proteinExistence type="predicted"/>
<gene>
    <name evidence="1" type="ORF">CBOVIS_LOCUS677</name>
</gene>
<protein>
    <submittedName>
        <fullName evidence="1">Uncharacterized protein</fullName>
    </submittedName>
</protein>
<evidence type="ECO:0000313" key="1">
    <source>
        <dbReference type="EMBL" id="CAB3397231.1"/>
    </source>
</evidence>